<organism evidence="1 2">
    <name type="scientific">Streptomyces daliensis</name>
    <dbReference type="NCBI Taxonomy" id="299421"/>
    <lineage>
        <taxon>Bacteria</taxon>
        <taxon>Bacillati</taxon>
        <taxon>Actinomycetota</taxon>
        <taxon>Actinomycetes</taxon>
        <taxon>Kitasatosporales</taxon>
        <taxon>Streptomycetaceae</taxon>
        <taxon>Streptomyces</taxon>
    </lineage>
</organism>
<accession>A0A8T4IPS4</accession>
<keyword evidence="2" id="KW-1185">Reference proteome</keyword>
<gene>
    <name evidence="1" type="ORF">KDA82_12145</name>
</gene>
<evidence type="ECO:0000313" key="2">
    <source>
        <dbReference type="Proteomes" id="UP000675554"/>
    </source>
</evidence>
<protein>
    <submittedName>
        <fullName evidence="1">Helix-turn-helix domain-containing protein</fullName>
    </submittedName>
</protein>
<comment type="caution">
    <text evidence="1">The sequence shown here is derived from an EMBL/GenBank/DDBJ whole genome shotgun (WGS) entry which is preliminary data.</text>
</comment>
<evidence type="ECO:0000313" key="1">
    <source>
        <dbReference type="EMBL" id="MBR7673755.1"/>
    </source>
</evidence>
<proteinExistence type="predicted"/>
<dbReference type="AlphaFoldDB" id="A0A8T4IPS4"/>
<dbReference type="EMBL" id="JAGSMN010000248">
    <property type="protein sequence ID" value="MBR7673755.1"/>
    <property type="molecule type" value="Genomic_DNA"/>
</dbReference>
<dbReference type="Proteomes" id="UP000675554">
    <property type="component" value="Unassembled WGS sequence"/>
</dbReference>
<reference evidence="1" key="1">
    <citation type="submission" date="2021-04" db="EMBL/GenBank/DDBJ databases">
        <title>Sequencing of actinobacteria type strains.</title>
        <authorList>
            <person name="Nguyen G.-S."/>
            <person name="Wentzel A."/>
        </authorList>
    </citation>
    <scope>NUCLEOTIDE SEQUENCE</scope>
    <source>
        <strain evidence="1">DSM 42095</strain>
    </source>
</reference>
<name>A0A8T4IPS4_9ACTN</name>
<sequence length="329" mass="36663">MPDVFDRIEWKVREIFGEEPVCVHVGDVRECEIKRHPTYSKFRSTAISSGVRSAATSRQWESMIAMGRLCDLDGDDTWRLVILDCIIPCFRSLSTRISYDFQVEREEIRSSMVAAALEVWTGTAMGVSPRHVRDRMVKAAFEMAFRIGNANSSECSTDDVEILNQQEFFTQDSTLRMSSIIDVASIRDPDVAEQLGGERVGALFQTQGHFDVLRGFHDGLRSGSRSGSVSQSRISGLSRSWISDPNLYYYLSDLYPSFIGLREAADVMGIAESAAHRLIRAGQFPFPAARAGRGYKISVKALMHFKNIPDAIIHVDDVENGALHASGGR</sequence>